<dbReference type="GO" id="GO:0061711">
    <property type="term" value="F:tRNA N(6)-L-threonylcarbamoyladenine synthase activity"/>
    <property type="evidence" value="ECO:0007669"/>
    <property type="project" value="UniProtKB-EC"/>
</dbReference>
<dbReference type="Pfam" id="PF00814">
    <property type="entry name" value="TsaD"/>
    <property type="match status" value="1"/>
</dbReference>
<dbReference type="InterPro" id="IPR043129">
    <property type="entry name" value="ATPase_NBD"/>
</dbReference>
<dbReference type="PANTHER" id="PTHR11735">
    <property type="entry name" value="TRNA N6-ADENOSINE THREONYLCARBAMOYLTRANSFERASE"/>
    <property type="match status" value="1"/>
</dbReference>
<accession>A0A0F9BG24</accession>
<keyword evidence="2" id="KW-0963">Cytoplasm</keyword>
<keyword evidence="3" id="KW-0808">Transferase</keyword>
<dbReference type="NCBIfam" id="TIGR00329">
    <property type="entry name" value="gcp_kae1"/>
    <property type="match status" value="1"/>
</dbReference>
<evidence type="ECO:0000256" key="8">
    <source>
        <dbReference type="ARBA" id="ARBA00048117"/>
    </source>
</evidence>
<dbReference type="HAMAP" id="MF_01445">
    <property type="entry name" value="TsaD"/>
    <property type="match status" value="1"/>
</dbReference>
<evidence type="ECO:0000256" key="2">
    <source>
        <dbReference type="ARBA" id="ARBA00022490"/>
    </source>
</evidence>
<evidence type="ECO:0000313" key="10">
    <source>
        <dbReference type="EMBL" id="KKL20869.1"/>
    </source>
</evidence>
<keyword evidence="6" id="KW-0408">Iron</keyword>
<dbReference type="InterPro" id="IPR017861">
    <property type="entry name" value="KAE1/TsaD"/>
</dbReference>
<dbReference type="InterPro" id="IPR000905">
    <property type="entry name" value="Gcp-like_dom"/>
</dbReference>
<evidence type="ECO:0000256" key="6">
    <source>
        <dbReference type="ARBA" id="ARBA00023004"/>
    </source>
</evidence>
<protein>
    <recommendedName>
        <fullName evidence="1">N(6)-L-threonylcarbamoyladenine synthase</fullName>
        <ecNumber evidence="1">2.3.1.234</ecNumber>
    </recommendedName>
</protein>
<dbReference type="EC" id="2.3.1.234" evidence="1"/>
<proteinExistence type="inferred from homology"/>
<keyword evidence="5" id="KW-0479">Metal-binding</keyword>
<dbReference type="GO" id="GO:0046872">
    <property type="term" value="F:metal ion binding"/>
    <property type="evidence" value="ECO:0007669"/>
    <property type="project" value="UniProtKB-KW"/>
</dbReference>
<organism evidence="10">
    <name type="scientific">marine sediment metagenome</name>
    <dbReference type="NCBI Taxonomy" id="412755"/>
    <lineage>
        <taxon>unclassified sequences</taxon>
        <taxon>metagenomes</taxon>
        <taxon>ecological metagenomes</taxon>
    </lineage>
</organism>
<dbReference type="AlphaFoldDB" id="A0A0F9BG24"/>
<dbReference type="Gene3D" id="3.30.420.40">
    <property type="match status" value="2"/>
</dbReference>
<evidence type="ECO:0000259" key="9">
    <source>
        <dbReference type="Pfam" id="PF00814"/>
    </source>
</evidence>
<evidence type="ECO:0000256" key="5">
    <source>
        <dbReference type="ARBA" id="ARBA00022723"/>
    </source>
</evidence>
<keyword evidence="4" id="KW-0819">tRNA processing</keyword>
<name>A0A0F9BG24_9ZZZZ</name>
<dbReference type="GO" id="GO:0002949">
    <property type="term" value="P:tRNA threonylcarbamoyladenosine modification"/>
    <property type="evidence" value="ECO:0007669"/>
    <property type="project" value="InterPro"/>
</dbReference>
<dbReference type="InterPro" id="IPR022450">
    <property type="entry name" value="TsaD"/>
</dbReference>
<gene>
    <name evidence="10" type="ORF">LCGC14_2451150</name>
</gene>
<feature type="domain" description="Gcp-like" evidence="9">
    <location>
        <begin position="31"/>
        <end position="317"/>
    </location>
</feature>
<comment type="caution">
    <text evidence="10">The sequence shown here is derived from an EMBL/GenBank/DDBJ whole genome shotgun (WGS) entry which is preliminary data.</text>
</comment>
<dbReference type="PANTHER" id="PTHR11735:SF6">
    <property type="entry name" value="TRNA N6-ADENOSINE THREONYLCARBAMOYLTRANSFERASE, MITOCHONDRIAL"/>
    <property type="match status" value="1"/>
</dbReference>
<sequence length="340" mass="37181">MYILAIETSCDETGIALLEASGGLSQPQFRIVEETLASQIEIHRPWGGVVPGLAKREHEKNLPTLFNDLKPTTDKLKPEIIAVTVGPGLEPCLWSGITFTQEIHKKYFPHAQLVGVNHMEGHLYSFLLSKTYNLKPNISDLFPAVALVVSGGHTMLVHMTSLTDWKVLGETRDDAVGEAFDKVGRLLGLPYPGGPEIEKLATESKNVIEFPRPMLHSKDYDFSLSGLKTAVLYYMRDNKGANKADIAAGFQKAALEPLITKARRAVHEYGAKSLMLSGGVAANKKLRSLLQEMADEEHIPFLVASQEYNTDNGVMIAVAAYIAAESNRALEITAQANLGL</sequence>
<dbReference type="SUPFAM" id="SSF53067">
    <property type="entry name" value="Actin-like ATPase domain"/>
    <property type="match status" value="2"/>
</dbReference>
<dbReference type="EMBL" id="LAZR01037935">
    <property type="protein sequence ID" value="KKL20869.1"/>
    <property type="molecule type" value="Genomic_DNA"/>
</dbReference>
<dbReference type="PRINTS" id="PR00789">
    <property type="entry name" value="OSIALOPTASE"/>
</dbReference>
<comment type="catalytic activity">
    <reaction evidence="8">
        <text>L-threonylcarbamoyladenylate + adenosine(37) in tRNA = N(6)-L-threonylcarbamoyladenosine(37) in tRNA + AMP + H(+)</text>
        <dbReference type="Rhea" id="RHEA:37059"/>
        <dbReference type="Rhea" id="RHEA-COMP:10162"/>
        <dbReference type="Rhea" id="RHEA-COMP:10163"/>
        <dbReference type="ChEBI" id="CHEBI:15378"/>
        <dbReference type="ChEBI" id="CHEBI:73682"/>
        <dbReference type="ChEBI" id="CHEBI:74411"/>
        <dbReference type="ChEBI" id="CHEBI:74418"/>
        <dbReference type="ChEBI" id="CHEBI:456215"/>
        <dbReference type="EC" id="2.3.1.234"/>
    </reaction>
</comment>
<reference evidence="10" key="1">
    <citation type="journal article" date="2015" name="Nature">
        <title>Complex archaea that bridge the gap between prokaryotes and eukaryotes.</title>
        <authorList>
            <person name="Spang A."/>
            <person name="Saw J.H."/>
            <person name="Jorgensen S.L."/>
            <person name="Zaremba-Niedzwiedzka K."/>
            <person name="Martijn J."/>
            <person name="Lind A.E."/>
            <person name="van Eijk R."/>
            <person name="Schleper C."/>
            <person name="Guy L."/>
            <person name="Ettema T.J."/>
        </authorList>
    </citation>
    <scope>NUCLEOTIDE SEQUENCE</scope>
</reference>
<evidence type="ECO:0000256" key="4">
    <source>
        <dbReference type="ARBA" id="ARBA00022694"/>
    </source>
</evidence>
<evidence type="ECO:0000256" key="7">
    <source>
        <dbReference type="ARBA" id="ARBA00023315"/>
    </source>
</evidence>
<evidence type="ECO:0000256" key="3">
    <source>
        <dbReference type="ARBA" id="ARBA00022679"/>
    </source>
</evidence>
<keyword evidence="7" id="KW-0012">Acyltransferase</keyword>
<dbReference type="NCBIfam" id="TIGR03723">
    <property type="entry name" value="T6A_TsaD_YgjD"/>
    <property type="match status" value="1"/>
</dbReference>
<evidence type="ECO:0000256" key="1">
    <source>
        <dbReference type="ARBA" id="ARBA00012156"/>
    </source>
</evidence>
<dbReference type="FunFam" id="3.30.420.40:FF:000040">
    <property type="entry name" value="tRNA N6-adenosine threonylcarbamoyltransferase"/>
    <property type="match status" value="1"/>
</dbReference>